<feature type="transmembrane region" description="Helical" evidence="1">
    <location>
        <begin position="133"/>
        <end position="156"/>
    </location>
</feature>
<protein>
    <recommendedName>
        <fullName evidence="4">Sap, sulfolipid-1-addressing protein</fullName>
    </recommendedName>
</protein>
<feature type="transmembrane region" description="Helical" evidence="1">
    <location>
        <begin position="168"/>
        <end position="194"/>
    </location>
</feature>
<evidence type="ECO:0000313" key="3">
    <source>
        <dbReference type="Proteomes" id="UP001501490"/>
    </source>
</evidence>
<evidence type="ECO:0000256" key="1">
    <source>
        <dbReference type="SAM" id="Phobius"/>
    </source>
</evidence>
<feature type="transmembrane region" description="Helical" evidence="1">
    <location>
        <begin position="53"/>
        <end position="75"/>
    </location>
</feature>
<organism evidence="2 3">
    <name type="scientific">Microlunatus ginsengisoli</name>
    <dbReference type="NCBI Taxonomy" id="363863"/>
    <lineage>
        <taxon>Bacteria</taxon>
        <taxon>Bacillati</taxon>
        <taxon>Actinomycetota</taxon>
        <taxon>Actinomycetes</taxon>
        <taxon>Propionibacteriales</taxon>
        <taxon>Propionibacteriaceae</taxon>
        <taxon>Microlunatus</taxon>
    </lineage>
</organism>
<keyword evidence="1" id="KW-1133">Transmembrane helix</keyword>
<dbReference type="Proteomes" id="UP001501490">
    <property type="component" value="Unassembled WGS sequence"/>
</dbReference>
<reference evidence="3" key="1">
    <citation type="journal article" date="2019" name="Int. J. Syst. Evol. Microbiol.">
        <title>The Global Catalogue of Microorganisms (GCM) 10K type strain sequencing project: providing services to taxonomists for standard genome sequencing and annotation.</title>
        <authorList>
            <consortium name="The Broad Institute Genomics Platform"/>
            <consortium name="The Broad Institute Genome Sequencing Center for Infectious Disease"/>
            <person name="Wu L."/>
            <person name="Ma J."/>
        </authorList>
    </citation>
    <scope>NUCLEOTIDE SEQUENCE [LARGE SCALE GENOMIC DNA]</scope>
    <source>
        <strain evidence="3">JCM 16929</strain>
    </source>
</reference>
<feature type="transmembrane region" description="Helical" evidence="1">
    <location>
        <begin position="95"/>
        <end position="113"/>
    </location>
</feature>
<keyword evidence="3" id="KW-1185">Reference proteome</keyword>
<dbReference type="EMBL" id="BAABAB010000015">
    <property type="protein sequence ID" value="GAA3618803.1"/>
    <property type="molecule type" value="Genomic_DNA"/>
</dbReference>
<dbReference type="RefSeq" id="WP_344804227.1">
    <property type="nucleotide sequence ID" value="NZ_BAABAB010000015.1"/>
</dbReference>
<keyword evidence="1" id="KW-0812">Transmembrane</keyword>
<evidence type="ECO:0000313" key="2">
    <source>
        <dbReference type="EMBL" id="GAA3618803.1"/>
    </source>
</evidence>
<accession>A0ABP6ZU35</accession>
<evidence type="ECO:0008006" key="4">
    <source>
        <dbReference type="Google" id="ProtNLM"/>
    </source>
</evidence>
<name>A0ABP6ZU35_9ACTN</name>
<comment type="caution">
    <text evidence="2">The sequence shown here is derived from an EMBL/GenBank/DDBJ whole genome shotgun (WGS) entry which is preliminary data.</text>
</comment>
<feature type="transmembrane region" description="Helical" evidence="1">
    <location>
        <begin position="12"/>
        <end position="32"/>
    </location>
</feature>
<sequence>MSPLETDPLGTAGHLLRVAALLLGLGLFMAFSPTSFGIEIGAVERADRPRRRVLVIAGAAAVASTLLATLFVLISPNTLHALWTGDVVTIISQRWLDAAVGAALIVAGTVEWVRAARPRRKKRASAHLDRLQVLFAVVLVNSLVSTSGPATMYLVVRTIGTTAPALWPIGYLVFLIGLAAPYVVLGIAITRIPAFAHRVSRLVTWLEHRDLRRPIAVAVAVVGLGLLVWSVIELIRAG</sequence>
<feature type="transmembrane region" description="Helical" evidence="1">
    <location>
        <begin position="215"/>
        <end position="232"/>
    </location>
</feature>
<gene>
    <name evidence="2" type="ORF">GCM10022236_21330</name>
</gene>
<keyword evidence="1" id="KW-0472">Membrane</keyword>
<proteinExistence type="predicted"/>